<keyword evidence="3 5" id="KW-0067">ATP-binding</keyword>
<gene>
    <name evidence="5" type="ORF">FCN80_23750</name>
</gene>
<proteinExistence type="inferred from homology"/>
<dbReference type="InterPro" id="IPR003593">
    <property type="entry name" value="AAA+_ATPase"/>
</dbReference>
<keyword evidence="2" id="KW-0547">Nucleotide-binding</keyword>
<evidence type="ECO:0000256" key="3">
    <source>
        <dbReference type="ARBA" id="ARBA00022840"/>
    </source>
</evidence>
<dbReference type="Pfam" id="PF00005">
    <property type="entry name" value="ABC_tran"/>
    <property type="match status" value="1"/>
</dbReference>
<dbReference type="InterPro" id="IPR027417">
    <property type="entry name" value="P-loop_NTPase"/>
</dbReference>
<dbReference type="PANTHER" id="PTHR43394">
    <property type="entry name" value="ATP-DEPENDENT PERMEASE MDL1, MITOCHONDRIAL"/>
    <property type="match status" value="1"/>
</dbReference>
<evidence type="ECO:0000259" key="4">
    <source>
        <dbReference type="PROSITE" id="PS50893"/>
    </source>
</evidence>
<dbReference type="Proteomes" id="UP000305202">
    <property type="component" value="Unassembled WGS sequence"/>
</dbReference>
<dbReference type="GO" id="GO:0005524">
    <property type="term" value="F:ATP binding"/>
    <property type="evidence" value="ECO:0007669"/>
    <property type="project" value="UniProtKB-KW"/>
</dbReference>
<comment type="similarity">
    <text evidence="1">Belongs to the ABC transporter superfamily.</text>
</comment>
<dbReference type="InterPro" id="IPR017871">
    <property type="entry name" value="ABC_transporter-like_CS"/>
</dbReference>
<comment type="caution">
    <text evidence="5">The sequence shown here is derived from an EMBL/GenBank/DDBJ whole genome shotgun (WGS) entry which is preliminary data.</text>
</comment>
<evidence type="ECO:0000256" key="2">
    <source>
        <dbReference type="ARBA" id="ARBA00022741"/>
    </source>
</evidence>
<keyword evidence="6" id="KW-1185">Reference proteome</keyword>
<evidence type="ECO:0000313" key="5">
    <source>
        <dbReference type="EMBL" id="TKI02862.1"/>
    </source>
</evidence>
<sequence length="182" mass="20200">MQVKGYITVRNLSYRHSQSEPYLFEDINIDVRPKESIAIIGPSGCGKSTFLHILAGLYEPTDGSIFINGMNMCNLGKRDIREHIAFVMQDDKLLAGTLQNNITSFSDSPDVKRMAECASYAAIDEEIRSMPMGYDSMIGDISGTLSGGQLQRVSIARALYRKPDILLLDEATSDLDVENEKK</sequence>
<evidence type="ECO:0000256" key="1">
    <source>
        <dbReference type="ARBA" id="ARBA00005417"/>
    </source>
</evidence>
<dbReference type="PROSITE" id="PS00211">
    <property type="entry name" value="ABC_TRANSPORTER_1"/>
    <property type="match status" value="1"/>
</dbReference>
<protein>
    <submittedName>
        <fullName evidence="5">ATP-binding cassette domain-containing protein</fullName>
    </submittedName>
</protein>
<reference evidence="5 6" key="1">
    <citation type="submission" date="2019-04" db="EMBL/GenBank/DDBJ databases">
        <authorList>
            <person name="Li M."/>
            <person name="Gao C."/>
        </authorList>
    </citation>
    <scope>NUCLEOTIDE SEQUENCE [LARGE SCALE GENOMIC DNA]</scope>
    <source>
        <strain evidence="5 6">BGMRC 2031</strain>
    </source>
</reference>
<organism evidence="5 6">
    <name type="scientific">Martelella alba</name>
    <dbReference type="NCBI Taxonomy" id="2590451"/>
    <lineage>
        <taxon>Bacteria</taxon>
        <taxon>Pseudomonadati</taxon>
        <taxon>Pseudomonadota</taxon>
        <taxon>Alphaproteobacteria</taxon>
        <taxon>Hyphomicrobiales</taxon>
        <taxon>Aurantimonadaceae</taxon>
        <taxon>Martelella</taxon>
    </lineage>
</organism>
<dbReference type="InterPro" id="IPR003439">
    <property type="entry name" value="ABC_transporter-like_ATP-bd"/>
</dbReference>
<evidence type="ECO:0000313" key="6">
    <source>
        <dbReference type="Proteomes" id="UP000305202"/>
    </source>
</evidence>
<dbReference type="EMBL" id="SZPQ01000059">
    <property type="protein sequence ID" value="TKI02862.1"/>
    <property type="molecule type" value="Genomic_DNA"/>
</dbReference>
<dbReference type="PANTHER" id="PTHR43394:SF1">
    <property type="entry name" value="ATP-BINDING CASSETTE SUB-FAMILY B MEMBER 10, MITOCHONDRIAL"/>
    <property type="match status" value="1"/>
</dbReference>
<dbReference type="Gene3D" id="3.40.50.300">
    <property type="entry name" value="P-loop containing nucleotide triphosphate hydrolases"/>
    <property type="match status" value="1"/>
</dbReference>
<feature type="domain" description="ABC transporter" evidence="4">
    <location>
        <begin position="7"/>
        <end position="182"/>
    </location>
</feature>
<dbReference type="PROSITE" id="PS50893">
    <property type="entry name" value="ABC_TRANSPORTER_2"/>
    <property type="match status" value="1"/>
</dbReference>
<dbReference type="InterPro" id="IPR039421">
    <property type="entry name" value="Type_1_exporter"/>
</dbReference>
<name>A0ABY2SFA0_9HYPH</name>
<dbReference type="SMART" id="SM00382">
    <property type="entry name" value="AAA"/>
    <property type="match status" value="1"/>
</dbReference>
<dbReference type="SUPFAM" id="SSF52540">
    <property type="entry name" value="P-loop containing nucleoside triphosphate hydrolases"/>
    <property type="match status" value="1"/>
</dbReference>
<accession>A0ABY2SFA0</accession>